<dbReference type="EMBL" id="CP060717">
    <property type="protein sequence ID" value="QNN65522.1"/>
    <property type="molecule type" value="Genomic_DNA"/>
</dbReference>
<proteinExistence type="predicted"/>
<accession>A0A7G9SCE7</accession>
<name>A0A7G9SCE7_9SPHN</name>
<evidence type="ECO:0000313" key="2">
    <source>
        <dbReference type="Proteomes" id="UP000515955"/>
    </source>
</evidence>
<protein>
    <recommendedName>
        <fullName evidence="3">HEPN domain-containing protein</fullName>
    </recommendedName>
</protein>
<organism evidence="1 2">
    <name type="scientific">Sphingomonas rhizophila</name>
    <dbReference type="NCBI Taxonomy" id="2071607"/>
    <lineage>
        <taxon>Bacteria</taxon>
        <taxon>Pseudomonadati</taxon>
        <taxon>Pseudomonadota</taxon>
        <taxon>Alphaproteobacteria</taxon>
        <taxon>Sphingomonadales</taxon>
        <taxon>Sphingomonadaceae</taxon>
        <taxon>Sphingomonas</taxon>
    </lineage>
</organism>
<keyword evidence="2" id="KW-1185">Reference proteome</keyword>
<dbReference type="AlphaFoldDB" id="A0A7G9SCE7"/>
<dbReference type="RefSeq" id="WP_187542513.1">
    <property type="nucleotide sequence ID" value="NZ_CP060717.1"/>
</dbReference>
<evidence type="ECO:0008006" key="3">
    <source>
        <dbReference type="Google" id="ProtNLM"/>
    </source>
</evidence>
<dbReference type="Proteomes" id="UP000515955">
    <property type="component" value="Chromosome"/>
</dbReference>
<gene>
    <name evidence="1" type="ORF">H9L12_02685</name>
</gene>
<sequence>MTAENQKFYPGDDATAEEVLALARVYHLAAETLRSNAKGGGRLSFAPFRFVTIHAVELYLNAYLMKSGLTVTYVRGLQHNLNERTRKALSAGLVLKGKTIEHLAKMTKSREYLFARYEPDAFDGASEITQLQSTLNNVAKKVEAEFKT</sequence>
<reference evidence="1 2" key="1">
    <citation type="submission" date="2020-08" db="EMBL/GenBank/DDBJ databases">
        <title>Genome sequence of Sphingomonas rhizophila KACC 19189T.</title>
        <authorList>
            <person name="Hyun D.-W."/>
            <person name="Bae J.-W."/>
        </authorList>
    </citation>
    <scope>NUCLEOTIDE SEQUENCE [LARGE SCALE GENOMIC DNA]</scope>
    <source>
        <strain evidence="1 2">KACC 19189</strain>
    </source>
</reference>
<dbReference type="KEGG" id="srhi:H9L12_02685"/>
<evidence type="ECO:0000313" key="1">
    <source>
        <dbReference type="EMBL" id="QNN65522.1"/>
    </source>
</evidence>